<dbReference type="STRING" id="157652.A0A371EWF0"/>
<protein>
    <recommendedName>
        <fullName evidence="1">Reverse transcriptase Ty1/copia-type domain-containing protein</fullName>
    </recommendedName>
</protein>
<feature type="non-terminal residue" evidence="2">
    <location>
        <position position="1"/>
    </location>
</feature>
<feature type="domain" description="Reverse transcriptase Ty1/copia-type" evidence="1">
    <location>
        <begin position="35"/>
        <end position="82"/>
    </location>
</feature>
<dbReference type="InterPro" id="IPR013103">
    <property type="entry name" value="RVT_2"/>
</dbReference>
<dbReference type="EMBL" id="QJKJ01011739">
    <property type="protein sequence ID" value="RDX70351.1"/>
    <property type="molecule type" value="Genomic_DNA"/>
</dbReference>
<accession>A0A371EWF0</accession>
<keyword evidence="3" id="KW-1185">Reference proteome</keyword>
<evidence type="ECO:0000313" key="3">
    <source>
        <dbReference type="Proteomes" id="UP000257109"/>
    </source>
</evidence>
<sequence length="83" mass="9325">MLGVNGPLKIILCLLLQYKNLNQLLYVTVHAFLRSDGSIDRYKAQLVMLGNKQEYGLDYDETFAPVAKMTTMRMILALAASQS</sequence>
<reference evidence="2" key="1">
    <citation type="submission" date="2018-05" db="EMBL/GenBank/DDBJ databases">
        <title>Draft genome of Mucuna pruriens seed.</title>
        <authorList>
            <person name="Nnadi N.E."/>
            <person name="Vos R."/>
            <person name="Hasami M.H."/>
            <person name="Devisetty U.K."/>
            <person name="Aguiy J.C."/>
        </authorList>
    </citation>
    <scope>NUCLEOTIDE SEQUENCE [LARGE SCALE GENOMIC DNA]</scope>
    <source>
        <strain evidence="2">JCA_2017</strain>
    </source>
</reference>
<proteinExistence type="predicted"/>
<evidence type="ECO:0000313" key="2">
    <source>
        <dbReference type="EMBL" id="RDX70351.1"/>
    </source>
</evidence>
<evidence type="ECO:0000259" key="1">
    <source>
        <dbReference type="Pfam" id="PF07727"/>
    </source>
</evidence>
<organism evidence="2 3">
    <name type="scientific">Mucuna pruriens</name>
    <name type="common">Velvet bean</name>
    <name type="synonym">Dolichos pruriens</name>
    <dbReference type="NCBI Taxonomy" id="157652"/>
    <lineage>
        <taxon>Eukaryota</taxon>
        <taxon>Viridiplantae</taxon>
        <taxon>Streptophyta</taxon>
        <taxon>Embryophyta</taxon>
        <taxon>Tracheophyta</taxon>
        <taxon>Spermatophyta</taxon>
        <taxon>Magnoliopsida</taxon>
        <taxon>eudicotyledons</taxon>
        <taxon>Gunneridae</taxon>
        <taxon>Pentapetalae</taxon>
        <taxon>rosids</taxon>
        <taxon>fabids</taxon>
        <taxon>Fabales</taxon>
        <taxon>Fabaceae</taxon>
        <taxon>Papilionoideae</taxon>
        <taxon>50 kb inversion clade</taxon>
        <taxon>NPAAA clade</taxon>
        <taxon>indigoferoid/millettioid clade</taxon>
        <taxon>Phaseoleae</taxon>
        <taxon>Mucuna</taxon>
    </lineage>
</organism>
<name>A0A371EWF0_MUCPR</name>
<dbReference type="Proteomes" id="UP000257109">
    <property type="component" value="Unassembled WGS sequence"/>
</dbReference>
<dbReference type="AlphaFoldDB" id="A0A371EWF0"/>
<comment type="caution">
    <text evidence="2">The sequence shown here is derived from an EMBL/GenBank/DDBJ whole genome shotgun (WGS) entry which is preliminary data.</text>
</comment>
<gene>
    <name evidence="2" type="ORF">CR513_50409</name>
</gene>
<dbReference type="OrthoDB" id="7473114at2759"/>
<dbReference type="Pfam" id="PF07727">
    <property type="entry name" value="RVT_2"/>
    <property type="match status" value="1"/>
</dbReference>